<accession>A0A2A2KL67</accession>
<dbReference type="PROSITE" id="PS51767">
    <property type="entry name" value="PEPTIDASE_A1"/>
    <property type="match status" value="1"/>
</dbReference>
<dbReference type="SUPFAM" id="SSF50630">
    <property type="entry name" value="Acid proteases"/>
    <property type="match status" value="1"/>
</dbReference>
<comment type="caution">
    <text evidence="13">The sequence shown here is derived from an EMBL/GenBank/DDBJ whole genome shotgun (WGS) entry which is preliminary data.</text>
</comment>
<dbReference type="Proteomes" id="UP000218231">
    <property type="component" value="Unassembled WGS sequence"/>
</dbReference>
<evidence type="ECO:0000313" key="13">
    <source>
        <dbReference type="EMBL" id="PAV74622.1"/>
    </source>
</evidence>
<evidence type="ECO:0000256" key="7">
    <source>
        <dbReference type="ARBA" id="ARBA00022801"/>
    </source>
</evidence>
<dbReference type="Pfam" id="PF00026">
    <property type="entry name" value="Asp"/>
    <property type="match status" value="1"/>
</dbReference>
<keyword evidence="10" id="KW-0325">Glycoprotein</keyword>
<keyword evidence="6" id="KW-0064">Aspartyl protease</keyword>
<evidence type="ECO:0000256" key="3">
    <source>
        <dbReference type="ARBA" id="ARBA00022525"/>
    </source>
</evidence>
<evidence type="ECO:0000256" key="5">
    <source>
        <dbReference type="ARBA" id="ARBA00022729"/>
    </source>
</evidence>
<keyword evidence="14" id="KW-1185">Reference proteome</keyword>
<evidence type="ECO:0000313" key="14">
    <source>
        <dbReference type="Proteomes" id="UP000218231"/>
    </source>
</evidence>
<dbReference type="InterPro" id="IPR021109">
    <property type="entry name" value="Peptidase_aspartic_dom_sf"/>
</dbReference>
<keyword evidence="3" id="KW-0964">Secreted</keyword>
<feature type="chain" id="PRO_5012132538" description="Peptidase A1 domain-containing protein" evidence="11">
    <location>
        <begin position="17"/>
        <end position="309"/>
    </location>
</feature>
<dbReference type="GO" id="GO:0004190">
    <property type="term" value="F:aspartic-type endopeptidase activity"/>
    <property type="evidence" value="ECO:0007669"/>
    <property type="project" value="UniProtKB-KW"/>
</dbReference>
<dbReference type="PANTHER" id="PTHR47966">
    <property type="entry name" value="BETA-SITE APP-CLEAVING ENZYME, ISOFORM A-RELATED"/>
    <property type="match status" value="1"/>
</dbReference>
<comment type="subcellular location">
    <subcellularLocation>
        <location evidence="1">Secreted</location>
    </subcellularLocation>
</comment>
<keyword evidence="9" id="KW-1015">Disulfide bond</keyword>
<dbReference type="STRING" id="2018661.A0A2A2KL67"/>
<dbReference type="InterPro" id="IPR001461">
    <property type="entry name" value="Aspartic_peptidase_A1"/>
</dbReference>
<comment type="similarity">
    <text evidence="2">Belongs to the peptidase A1 family.</text>
</comment>
<dbReference type="Gene3D" id="2.40.70.10">
    <property type="entry name" value="Acid Proteases"/>
    <property type="match status" value="1"/>
</dbReference>
<evidence type="ECO:0000256" key="9">
    <source>
        <dbReference type="ARBA" id="ARBA00023157"/>
    </source>
</evidence>
<evidence type="ECO:0000256" key="4">
    <source>
        <dbReference type="ARBA" id="ARBA00022670"/>
    </source>
</evidence>
<dbReference type="AlphaFoldDB" id="A0A2A2KL67"/>
<evidence type="ECO:0000256" key="11">
    <source>
        <dbReference type="SAM" id="SignalP"/>
    </source>
</evidence>
<gene>
    <name evidence="13" type="ORF">WR25_25632</name>
</gene>
<dbReference type="EMBL" id="LIAE01008309">
    <property type="protein sequence ID" value="PAV74622.1"/>
    <property type="molecule type" value="Genomic_DNA"/>
</dbReference>
<keyword evidence="4" id="KW-0645">Protease</keyword>
<feature type="domain" description="Peptidase A1" evidence="12">
    <location>
        <begin position="1"/>
        <end position="300"/>
    </location>
</feature>
<dbReference type="FunFam" id="2.40.70.10:FF:000058">
    <property type="entry name" value="ASpartyl Protease"/>
    <property type="match status" value="1"/>
</dbReference>
<proteinExistence type="inferred from homology"/>
<evidence type="ECO:0000256" key="10">
    <source>
        <dbReference type="ARBA" id="ARBA00023180"/>
    </source>
</evidence>
<keyword evidence="5 11" id="KW-0732">Signal</keyword>
<dbReference type="GO" id="GO:0006508">
    <property type="term" value="P:proteolysis"/>
    <property type="evidence" value="ECO:0007669"/>
    <property type="project" value="UniProtKB-KW"/>
</dbReference>
<evidence type="ECO:0000256" key="2">
    <source>
        <dbReference type="ARBA" id="ARBA00007447"/>
    </source>
</evidence>
<protein>
    <recommendedName>
        <fullName evidence="12">Peptidase A1 domain-containing protein</fullName>
    </recommendedName>
</protein>
<reference evidence="13 14" key="1">
    <citation type="journal article" date="2017" name="Curr. Biol.">
        <title>Genome architecture and evolution of a unichromosomal asexual nematode.</title>
        <authorList>
            <person name="Fradin H."/>
            <person name="Zegar C."/>
            <person name="Gutwein M."/>
            <person name="Lucas J."/>
            <person name="Kovtun M."/>
            <person name="Corcoran D."/>
            <person name="Baugh L.R."/>
            <person name="Kiontke K."/>
            <person name="Gunsalus K."/>
            <person name="Fitch D.H."/>
            <person name="Piano F."/>
        </authorList>
    </citation>
    <scope>NUCLEOTIDE SEQUENCE [LARGE SCALE GENOMIC DNA]</scope>
    <source>
        <strain evidence="13">PF1309</strain>
    </source>
</reference>
<dbReference type="InterPro" id="IPR033121">
    <property type="entry name" value="PEPTIDASE_A1"/>
</dbReference>
<evidence type="ECO:0000256" key="1">
    <source>
        <dbReference type="ARBA" id="ARBA00004613"/>
    </source>
</evidence>
<keyword evidence="7" id="KW-0378">Hydrolase</keyword>
<dbReference type="GO" id="GO:0005764">
    <property type="term" value="C:lysosome"/>
    <property type="evidence" value="ECO:0007669"/>
    <property type="project" value="TreeGrafter"/>
</dbReference>
<keyword evidence="8" id="KW-0865">Zymogen</keyword>
<organism evidence="13 14">
    <name type="scientific">Diploscapter pachys</name>
    <dbReference type="NCBI Taxonomy" id="2018661"/>
    <lineage>
        <taxon>Eukaryota</taxon>
        <taxon>Metazoa</taxon>
        <taxon>Ecdysozoa</taxon>
        <taxon>Nematoda</taxon>
        <taxon>Chromadorea</taxon>
        <taxon>Rhabditida</taxon>
        <taxon>Rhabditina</taxon>
        <taxon>Rhabditomorpha</taxon>
        <taxon>Rhabditoidea</taxon>
        <taxon>Rhabditidae</taxon>
        <taxon>Diploscapter</taxon>
    </lineage>
</organism>
<dbReference type="PANTHER" id="PTHR47966:SF8">
    <property type="entry name" value="ASPARTIC PROTEASE 1-RELATED"/>
    <property type="match status" value="1"/>
</dbReference>
<feature type="signal peptide" evidence="11">
    <location>
        <begin position="1"/>
        <end position="16"/>
    </location>
</feature>
<name>A0A2A2KL67_9BILA</name>
<evidence type="ECO:0000256" key="8">
    <source>
        <dbReference type="ARBA" id="ARBA00023145"/>
    </source>
</evidence>
<sequence length="309" mass="34274">MRTVLVLLALVAVLTAKVIRMETKKTESLRAKMIKKGTYHDFLQKMNLARANSPMVLATGSQSFIDYYDDFYETKKFSIEYGSGSCKGHLATDVLGFGGLTVQVVPPMQNVLSQLDQPLFTVWFDRKLNIPMGDTAGLVTYGALDSVNCDSTVNYVPLSSETYWQFSIQAFSIGSITDSRTQQAISDTGTSWIGMSTSDLSGVISQTGAGYYIGADYDFYYVPCSKMYSLPDLLFMINNFNYNFSSVEYVLDLGLNDGNCAITFFAMDFGGFGPSYVLGDTWIRQYCNIYHIGNKAIGFAKASRFICLD</sequence>
<dbReference type="PRINTS" id="PR00792">
    <property type="entry name" value="PEPSIN"/>
</dbReference>
<dbReference type="GO" id="GO:0005576">
    <property type="term" value="C:extracellular region"/>
    <property type="evidence" value="ECO:0007669"/>
    <property type="project" value="UniProtKB-SubCell"/>
</dbReference>
<evidence type="ECO:0000259" key="12">
    <source>
        <dbReference type="PROSITE" id="PS51767"/>
    </source>
</evidence>
<dbReference type="OrthoDB" id="5853681at2759"/>
<evidence type="ECO:0000256" key="6">
    <source>
        <dbReference type="ARBA" id="ARBA00022750"/>
    </source>
</evidence>